<dbReference type="GO" id="GO:0016323">
    <property type="term" value="C:basolateral plasma membrane"/>
    <property type="evidence" value="ECO:0007669"/>
    <property type="project" value="TreeGrafter"/>
</dbReference>
<dbReference type="InterPro" id="IPR036259">
    <property type="entry name" value="MFS_trans_sf"/>
</dbReference>
<reference evidence="4 5" key="2">
    <citation type="submission" date="2018-11" db="EMBL/GenBank/DDBJ databases">
        <authorList>
            <consortium name="Pathogen Informatics"/>
        </authorList>
    </citation>
    <scope>NUCLEOTIDE SEQUENCE [LARGE SCALE GENOMIC DNA]</scope>
    <source>
        <strain evidence="4 5">Egypt</strain>
    </source>
</reference>
<dbReference type="GO" id="GO:0043252">
    <property type="term" value="P:sodium-independent organic anion transport"/>
    <property type="evidence" value="ECO:0007669"/>
    <property type="project" value="TreeGrafter"/>
</dbReference>
<dbReference type="OrthoDB" id="5062115at2759"/>
<feature type="compositionally biased region" description="Low complexity" evidence="2">
    <location>
        <begin position="357"/>
        <end position="368"/>
    </location>
</feature>
<reference evidence="6" key="1">
    <citation type="submission" date="2016-06" db="UniProtKB">
        <authorList>
            <consortium name="WormBaseParasite"/>
        </authorList>
    </citation>
    <scope>IDENTIFICATION</scope>
</reference>
<dbReference type="WBParaSite" id="ECPE_0000822901-mRNA-1">
    <property type="protein sequence ID" value="ECPE_0000822901-mRNA-1"/>
    <property type="gene ID" value="ECPE_0000822901"/>
</dbReference>
<keyword evidence="3" id="KW-0472">Membrane</keyword>
<dbReference type="PANTHER" id="PTHR11388:SF100">
    <property type="entry name" value="SOLUTE CARRIER ORGANIC ANION TRANSPORTER FAMILY MEMBER 4A1"/>
    <property type="match status" value="1"/>
</dbReference>
<feature type="compositionally biased region" description="Basic and acidic residues" evidence="2">
    <location>
        <begin position="386"/>
        <end position="399"/>
    </location>
</feature>
<feature type="region of interest" description="Disordered" evidence="2">
    <location>
        <begin position="352"/>
        <end position="413"/>
    </location>
</feature>
<feature type="transmembrane region" description="Helical" evidence="3">
    <location>
        <begin position="139"/>
        <end position="159"/>
    </location>
</feature>
<evidence type="ECO:0000256" key="2">
    <source>
        <dbReference type="SAM" id="MobiDB-lite"/>
    </source>
</evidence>
<feature type="transmembrane region" description="Helical" evidence="3">
    <location>
        <begin position="103"/>
        <end position="127"/>
    </location>
</feature>
<proteinExistence type="predicted"/>
<evidence type="ECO:0000313" key="5">
    <source>
        <dbReference type="Proteomes" id="UP000272942"/>
    </source>
</evidence>
<dbReference type="AlphaFoldDB" id="A0A183AMM2"/>
<evidence type="ECO:0000313" key="4">
    <source>
        <dbReference type="EMBL" id="VDP82999.1"/>
    </source>
</evidence>
<evidence type="ECO:0000313" key="6">
    <source>
        <dbReference type="WBParaSite" id="ECPE_0000822901-mRNA-1"/>
    </source>
</evidence>
<dbReference type="SUPFAM" id="SSF103473">
    <property type="entry name" value="MFS general substrate transporter"/>
    <property type="match status" value="1"/>
</dbReference>
<keyword evidence="3" id="KW-1133">Transmembrane helix</keyword>
<gene>
    <name evidence="4" type="ORF">ECPE_LOCUS8207</name>
</gene>
<accession>A0A183AMM2</accession>
<name>A0A183AMM2_9TREM</name>
<feature type="transmembrane region" description="Helical" evidence="3">
    <location>
        <begin position="68"/>
        <end position="91"/>
    </location>
</feature>
<dbReference type="EMBL" id="UZAN01045667">
    <property type="protein sequence ID" value="VDP82999.1"/>
    <property type="molecule type" value="Genomic_DNA"/>
</dbReference>
<dbReference type="InterPro" id="IPR004156">
    <property type="entry name" value="OATP"/>
</dbReference>
<evidence type="ECO:0000256" key="1">
    <source>
        <dbReference type="ARBA" id="ARBA00023157"/>
    </source>
</evidence>
<dbReference type="PANTHER" id="PTHR11388">
    <property type="entry name" value="ORGANIC ANION TRANSPORTER"/>
    <property type="match status" value="1"/>
</dbReference>
<keyword evidence="3" id="KW-0812">Transmembrane</keyword>
<dbReference type="Pfam" id="PF03137">
    <property type="entry name" value="OATP"/>
    <property type="match status" value="1"/>
</dbReference>
<dbReference type="GO" id="GO:0015347">
    <property type="term" value="F:sodium-independent organic anion transmembrane transporter activity"/>
    <property type="evidence" value="ECO:0007669"/>
    <property type="project" value="TreeGrafter"/>
</dbReference>
<evidence type="ECO:0000256" key="3">
    <source>
        <dbReference type="SAM" id="Phobius"/>
    </source>
</evidence>
<keyword evidence="1" id="KW-1015">Disulfide bond</keyword>
<protein>
    <submittedName>
        <fullName evidence="6">Solute carrier organic anion transporter family member</fullName>
    </submittedName>
</protein>
<dbReference type="Proteomes" id="UP000272942">
    <property type="component" value="Unassembled WGS sequence"/>
</dbReference>
<keyword evidence="5" id="KW-1185">Reference proteome</keyword>
<organism evidence="6">
    <name type="scientific">Echinostoma caproni</name>
    <dbReference type="NCBI Taxonomy" id="27848"/>
    <lineage>
        <taxon>Eukaryota</taxon>
        <taxon>Metazoa</taxon>
        <taxon>Spiralia</taxon>
        <taxon>Lophotrochozoa</taxon>
        <taxon>Platyhelminthes</taxon>
        <taxon>Trematoda</taxon>
        <taxon>Digenea</taxon>
        <taxon>Plagiorchiida</taxon>
        <taxon>Echinostomata</taxon>
        <taxon>Echinostomatoidea</taxon>
        <taxon>Echinostomatidae</taxon>
        <taxon>Echinostoma</taxon>
    </lineage>
</organism>
<sequence>MLAETLGPTPETTNHLQGSKYALKAYEFWKTRESVIALILAELDVKLLISDAVRGFLLVLRRVFSNPIWFGVTFTSMLEQSIVAAFLAFAAKYIQDLFQVPAYMASIHTGAVVVPSSLLGVLSGALIMRHYRPRIDRTLAGVSLLIGGTVVTTIILMLISCPGNRVAGLTATYSGEPWPWLYGPAQLISPNLTAPCNARIPSSPTYWMSRDLYLSTDPDLKPPCSSSKFSPVCWRREIMDDPDHSGIPRYLTFFSPCHAGCQSRRMINRSRYVTVEEFTDCACVTRSLLNPSGEPVYNSSKQQIPFGQVTAGRCPTDCPQYAAFLAVLFMHILLTGMLQNPSNVITLRRLTQKRSQSTTNGSTTSPGSPHQPTPHRTTHSAVSAPKECDQSHLHSHVQEEQWNNPRTLVNPPV</sequence>